<proteinExistence type="predicted"/>
<name>C4JXG0_UNCRE</name>
<dbReference type="OrthoDB" id="1881at2759"/>
<dbReference type="GO" id="GO:2001069">
    <property type="term" value="F:glycogen binding"/>
    <property type="evidence" value="ECO:0007669"/>
    <property type="project" value="TreeGrafter"/>
</dbReference>
<dbReference type="GO" id="GO:0000164">
    <property type="term" value="C:protein phosphatase type 1 complex"/>
    <property type="evidence" value="ECO:0007669"/>
    <property type="project" value="TreeGrafter"/>
</dbReference>
<dbReference type="PROSITE" id="PS51159">
    <property type="entry name" value="CBM21"/>
    <property type="match status" value="1"/>
</dbReference>
<keyword evidence="4" id="KW-1185">Reference proteome</keyword>
<dbReference type="InterPro" id="IPR005036">
    <property type="entry name" value="CBM21_dom"/>
</dbReference>
<dbReference type="RefSeq" id="XP_002583366.1">
    <property type="nucleotide sequence ID" value="XM_002583320.1"/>
</dbReference>
<dbReference type="PANTHER" id="PTHR12307:SF36">
    <property type="entry name" value="GLYCOGEN-BINDING SUBUNIT 76A"/>
    <property type="match status" value="1"/>
</dbReference>
<feature type="compositionally biased region" description="Low complexity" evidence="1">
    <location>
        <begin position="499"/>
        <end position="509"/>
    </location>
</feature>
<dbReference type="GO" id="GO:0008157">
    <property type="term" value="F:protein phosphatase 1 binding"/>
    <property type="evidence" value="ECO:0007669"/>
    <property type="project" value="TreeGrafter"/>
</dbReference>
<reference evidence="4" key="1">
    <citation type="journal article" date="2009" name="Genome Res.">
        <title>Comparative genomic analyses of the human fungal pathogens Coccidioides and their relatives.</title>
        <authorList>
            <person name="Sharpton T.J."/>
            <person name="Stajich J.E."/>
            <person name="Rounsley S.D."/>
            <person name="Gardner M.J."/>
            <person name="Wortman J.R."/>
            <person name="Jordar V.S."/>
            <person name="Maiti R."/>
            <person name="Kodira C.D."/>
            <person name="Neafsey D.E."/>
            <person name="Zeng Q."/>
            <person name="Hung C.-Y."/>
            <person name="McMahan C."/>
            <person name="Muszewska A."/>
            <person name="Grynberg M."/>
            <person name="Mandel M.A."/>
            <person name="Kellner E.M."/>
            <person name="Barker B.M."/>
            <person name="Galgiani J.N."/>
            <person name="Orbach M.J."/>
            <person name="Kirkland T.N."/>
            <person name="Cole G.T."/>
            <person name="Henn M.R."/>
            <person name="Birren B.W."/>
            <person name="Taylor J.W."/>
        </authorList>
    </citation>
    <scope>NUCLEOTIDE SEQUENCE [LARGE SCALE GENOMIC DNA]</scope>
    <source>
        <strain evidence="4">UAMH 1704</strain>
    </source>
</reference>
<dbReference type="OMA" id="VAVANIC"/>
<sequence length="573" mass="64209">MSMEPQPMLSSAEGATGRKELLSPRAELPLVVTDARRKPPSIDILPLRSSSVDGTILRQLPEIEMHTPDQSDREDEESVVRPSMIRKKSGELVRPALRMKKRPSSMPGTPTFVKNVHFDVQLEQVRHFLQLDMPVAVSAGSSPADEYDGDTEFPFGADSVPQTKPFQWEARVTNFPKEVNERSPVRLERMFLSSDNKYLVGIVAVANLAFHKHVVARFTLDHWKTVSEVEAEYDNNPRKDNLLGANSNYDRFHFHIRLADLADLESKTMFVCIRYHVNGLEFWDNNDARNYHVNFSRKYKWTNGSRGHACGPSNPFARNIRINPRPHSMPPLPSNMPFLPARSFQSPRDDGFSRPQQQVPLSHADDDLLDTPTKRTKPPAQAFATRYDFGSSLSAAMQPGTLDLVQPGSDTNNRVTPLQDMGGMLRTKLVSSPSTFSREPIRPSDILSEKPYHESPGYKELVDKYCFFETASSPTKARSRPDDPQSTVDENQPNPHQELPPSESPLFSSVEASPTHEEPSMSLPFRSPRPQSPNDPSSSSSSPLRFHSLRQTIPTGLLSQSPTPTPTPTAIRG</sequence>
<feature type="compositionally biased region" description="Low complexity" evidence="1">
    <location>
        <begin position="528"/>
        <end position="543"/>
    </location>
</feature>
<feature type="region of interest" description="Disordered" evidence="1">
    <location>
        <begin position="1"/>
        <end position="28"/>
    </location>
</feature>
<feature type="compositionally biased region" description="Basic and acidic residues" evidence="1">
    <location>
        <begin position="439"/>
        <end position="452"/>
    </location>
</feature>
<dbReference type="Pfam" id="PF03370">
    <property type="entry name" value="CBM_21"/>
    <property type="match status" value="1"/>
</dbReference>
<dbReference type="VEuPathDB" id="FungiDB:UREG_06333"/>
<dbReference type="InParanoid" id="C4JXG0"/>
<organism evidence="3 4">
    <name type="scientific">Uncinocarpus reesii (strain UAMH 1704)</name>
    <dbReference type="NCBI Taxonomy" id="336963"/>
    <lineage>
        <taxon>Eukaryota</taxon>
        <taxon>Fungi</taxon>
        <taxon>Dikarya</taxon>
        <taxon>Ascomycota</taxon>
        <taxon>Pezizomycotina</taxon>
        <taxon>Eurotiomycetes</taxon>
        <taxon>Eurotiomycetidae</taxon>
        <taxon>Onygenales</taxon>
        <taxon>Onygenaceae</taxon>
        <taxon>Uncinocarpus</taxon>
    </lineage>
</organism>
<dbReference type="EMBL" id="CH476618">
    <property type="protein sequence ID" value="EEP81468.1"/>
    <property type="molecule type" value="Genomic_DNA"/>
</dbReference>
<evidence type="ECO:0000313" key="4">
    <source>
        <dbReference type="Proteomes" id="UP000002058"/>
    </source>
</evidence>
<feature type="region of interest" description="Disordered" evidence="1">
    <location>
        <begin position="61"/>
        <end position="82"/>
    </location>
</feature>
<dbReference type="STRING" id="336963.C4JXG0"/>
<dbReference type="GeneID" id="8442201"/>
<evidence type="ECO:0000256" key="1">
    <source>
        <dbReference type="SAM" id="MobiDB-lite"/>
    </source>
</evidence>
<feature type="compositionally biased region" description="Polar residues" evidence="1">
    <location>
        <begin position="484"/>
        <end position="495"/>
    </location>
</feature>
<feature type="compositionally biased region" description="Polar residues" evidence="1">
    <location>
        <begin position="549"/>
        <end position="561"/>
    </location>
</feature>
<evidence type="ECO:0000313" key="3">
    <source>
        <dbReference type="EMBL" id="EEP81468.1"/>
    </source>
</evidence>
<feature type="region of interest" description="Disordered" evidence="1">
    <location>
        <begin position="430"/>
        <end position="452"/>
    </location>
</feature>
<dbReference type="AlphaFoldDB" id="C4JXG0"/>
<feature type="region of interest" description="Disordered" evidence="1">
    <location>
        <begin position="315"/>
        <end position="377"/>
    </location>
</feature>
<dbReference type="KEGG" id="ure:UREG_06333"/>
<dbReference type="InterPro" id="IPR038175">
    <property type="entry name" value="CBM21_dom_sf"/>
</dbReference>
<gene>
    <name evidence="3" type="ORF">UREG_06333</name>
</gene>
<dbReference type="Gene3D" id="2.60.40.2440">
    <property type="entry name" value="Carbohydrate binding type-21 domain"/>
    <property type="match status" value="1"/>
</dbReference>
<dbReference type="HOGENOM" id="CLU_012287_1_0_1"/>
<dbReference type="GO" id="GO:0005979">
    <property type="term" value="P:regulation of glycogen biosynthetic process"/>
    <property type="evidence" value="ECO:0007669"/>
    <property type="project" value="TreeGrafter"/>
</dbReference>
<feature type="compositionally biased region" description="Basic and acidic residues" evidence="1">
    <location>
        <begin position="61"/>
        <end position="71"/>
    </location>
</feature>
<feature type="region of interest" description="Disordered" evidence="1">
    <location>
        <begin position="472"/>
        <end position="573"/>
    </location>
</feature>
<dbReference type="eggNOG" id="KOG3986">
    <property type="taxonomic scope" value="Eukaryota"/>
</dbReference>
<evidence type="ECO:0000259" key="2">
    <source>
        <dbReference type="PROSITE" id="PS51159"/>
    </source>
</evidence>
<accession>C4JXG0</accession>
<dbReference type="InterPro" id="IPR050782">
    <property type="entry name" value="PP1_regulatory_subunit_3"/>
</dbReference>
<dbReference type="Proteomes" id="UP000002058">
    <property type="component" value="Unassembled WGS sequence"/>
</dbReference>
<feature type="domain" description="CBM21" evidence="2">
    <location>
        <begin position="177"/>
        <end position="294"/>
    </location>
</feature>
<dbReference type="PANTHER" id="PTHR12307">
    <property type="entry name" value="PROTEIN PHOSPHATASE 1 REGULATORY SUBUNIT"/>
    <property type="match status" value="1"/>
</dbReference>
<protein>
    <recommendedName>
        <fullName evidence="2">CBM21 domain-containing protein</fullName>
    </recommendedName>
</protein>